<evidence type="ECO:0000256" key="4">
    <source>
        <dbReference type="ARBA" id="ARBA00022475"/>
    </source>
</evidence>
<dbReference type="InterPro" id="IPR000014">
    <property type="entry name" value="PAS"/>
</dbReference>
<keyword evidence="8" id="KW-0418">Kinase</keyword>
<evidence type="ECO:0000256" key="8">
    <source>
        <dbReference type="ARBA" id="ARBA00022777"/>
    </source>
</evidence>
<dbReference type="SUPFAM" id="SSF55874">
    <property type="entry name" value="ATPase domain of HSP90 chaperone/DNA topoisomerase II/histidine kinase"/>
    <property type="match status" value="1"/>
</dbReference>
<dbReference type="PROSITE" id="PS50109">
    <property type="entry name" value="HIS_KIN"/>
    <property type="match status" value="1"/>
</dbReference>
<name>A0A2M8KF53_9BACT</name>
<keyword evidence="5" id="KW-0597">Phosphoprotein</keyword>
<dbReference type="PRINTS" id="PR00344">
    <property type="entry name" value="BCTRLSENSOR"/>
</dbReference>
<dbReference type="InterPro" id="IPR004358">
    <property type="entry name" value="Sig_transdc_His_kin-like_C"/>
</dbReference>
<dbReference type="Gene3D" id="3.30.450.20">
    <property type="entry name" value="PAS domain"/>
    <property type="match status" value="1"/>
</dbReference>
<evidence type="ECO:0000256" key="1">
    <source>
        <dbReference type="ARBA" id="ARBA00000085"/>
    </source>
</evidence>
<dbReference type="InterPro" id="IPR005467">
    <property type="entry name" value="His_kinase_dom"/>
</dbReference>
<dbReference type="CDD" id="cd00082">
    <property type="entry name" value="HisKA"/>
    <property type="match status" value="1"/>
</dbReference>
<dbReference type="PANTHER" id="PTHR45453:SF1">
    <property type="entry name" value="PHOSPHATE REGULON SENSOR PROTEIN PHOR"/>
    <property type="match status" value="1"/>
</dbReference>
<dbReference type="PROSITE" id="PS50112">
    <property type="entry name" value="PAS"/>
    <property type="match status" value="1"/>
</dbReference>
<keyword evidence="4" id="KW-1003">Cell membrane</keyword>
<evidence type="ECO:0000259" key="13">
    <source>
        <dbReference type="PROSITE" id="PS50112"/>
    </source>
</evidence>
<evidence type="ECO:0000256" key="6">
    <source>
        <dbReference type="ARBA" id="ARBA00022679"/>
    </source>
</evidence>
<evidence type="ECO:0000259" key="14">
    <source>
        <dbReference type="PROSITE" id="PS50113"/>
    </source>
</evidence>
<evidence type="ECO:0000256" key="3">
    <source>
        <dbReference type="ARBA" id="ARBA00012438"/>
    </source>
</evidence>
<reference evidence="16" key="1">
    <citation type="submission" date="2017-09" db="EMBL/GenBank/DDBJ databases">
        <title>Depth-based differentiation of microbial function through sediment-hosted aquifers and enrichment of novel symbionts in the deep terrestrial subsurface.</title>
        <authorList>
            <person name="Probst A.J."/>
            <person name="Ladd B."/>
            <person name="Jarett J.K."/>
            <person name="Geller-Mcgrath D.E."/>
            <person name="Sieber C.M.K."/>
            <person name="Emerson J.B."/>
            <person name="Anantharaman K."/>
            <person name="Thomas B.C."/>
            <person name="Malmstrom R."/>
            <person name="Stieglmeier M."/>
            <person name="Klingl A."/>
            <person name="Woyke T."/>
            <person name="Ryan C.M."/>
            <person name="Banfield J.F."/>
        </authorList>
    </citation>
    <scope>NUCLEOTIDE SEQUENCE [LARGE SCALE GENOMIC DNA]</scope>
</reference>
<evidence type="ECO:0000259" key="12">
    <source>
        <dbReference type="PROSITE" id="PS50109"/>
    </source>
</evidence>
<keyword evidence="6" id="KW-0808">Transferase</keyword>
<dbReference type="FunFam" id="3.30.565.10:FF:000023">
    <property type="entry name" value="PAS domain-containing sensor histidine kinase"/>
    <property type="match status" value="1"/>
</dbReference>
<protein>
    <recommendedName>
        <fullName evidence="3">histidine kinase</fullName>
        <ecNumber evidence="3">2.7.13.3</ecNumber>
    </recommendedName>
</protein>
<dbReference type="GO" id="GO:0005886">
    <property type="term" value="C:plasma membrane"/>
    <property type="evidence" value="ECO:0007669"/>
    <property type="project" value="UniProtKB-SubCell"/>
</dbReference>
<evidence type="ECO:0000256" key="5">
    <source>
        <dbReference type="ARBA" id="ARBA00022553"/>
    </source>
</evidence>
<proteinExistence type="predicted"/>
<dbReference type="InterPro" id="IPR050351">
    <property type="entry name" value="BphY/WalK/GraS-like"/>
</dbReference>
<dbReference type="GO" id="GO:0005524">
    <property type="term" value="F:ATP binding"/>
    <property type="evidence" value="ECO:0007669"/>
    <property type="project" value="UniProtKB-KW"/>
</dbReference>
<feature type="domain" description="PAC" evidence="14">
    <location>
        <begin position="94"/>
        <end position="146"/>
    </location>
</feature>
<dbReference type="EC" id="2.7.13.3" evidence="3"/>
<evidence type="ECO:0000256" key="10">
    <source>
        <dbReference type="ARBA" id="ARBA00023012"/>
    </source>
</evidence>
<feature type="domain" description="Histidine kinase" evidence="12">
    <location>
        <begin position="150"/>
        <end position="369"/>
    </location>
</feature>
<keyword evidence="11" id="KW-0472">Membrane</keyword>
<evidence type="ECO:0000256" key="11">
    <source>
        <dbReference type="ARBA" id="ARBA00023136"/>
    </source>
</evidence>
<evidence type="ECO:0000313" key="16">
    <source>
        <dbReference type="Proteomes" id="UP000231450"/>
    </source>
</evidence>
<dbReference type="PROSITE" id="PS50113">
    <property type="entry name" value="PAC"/>
    <property type="match status" value="1"/>
</dbReference>
<dbReference type="Pfam" id="PF13426">
    <property type="entry name" value="PAS_9"/>
    <property type="match status" value="1"/>
</dbReference>
<dbReference type="InterPro" id="IPR000700">
    <property type="entry name" value="PAS-assoc_C"/>
</dbReference>
<dbReference type="GO" id="GO:0016036">
    <property type="term" value="P:cellular response to phosphate starvation"/>
    <property type="evidence" value="ECO:0007669"/>
    <property type="project" value="TreeGrafter"/>
</dbReference>
<dbReference type="InterPro" id="IPR003661">
    <property type="entry name" value="HisK_dim/P_dom"/>
</dbReference>
<dbReference type="Pfam" id="PF00512">
    <property type="entry name" value="HisKA"/>
    <property type="match status" value="1"/>
</dbReference>
<feature type="domain" description="PAS" evidence="13">
    <location>
        <begin position="16"/>
        <end position="88"/>
    </location>
</feature>
<evidence type="ECO:0000256" key="7">
    <source>
        <dbReference type="ARBA" id="ARBA00022741"/>
    </source>
</evidence>
<dbReference type="SUPFAM" id="SSF55785">
    <property type="entry name" value="PYP-like sensor domain (PAS domain)"/>
    <property type="match status" value="1"/>
</dbReference>
<sequence length="380" mass="42489">MIFSFNKKKLNTSVYDLQVFKSVVDNSSNAVIILNIDGIILYANNIALKLVELKKDQVVNKKSDLIRFVDSKNGHDLNPIIYKLFKAGKKLKDLNKNSTILKPNGKTVAVAVSVISLKNETGRVWGGVIIFRDVTLDKLVEQSKTEFVSLASHQLKTPLSTINWYSEMMLAGDAGKLTKDQNKYVAEIYHGTQRMIELVNDLLNISRIDLGTINIKPELVNLKKVTESVLSELFPQIKNKKIKIEKNYDKLVPNIVLDSKLARIICQNLLSNAVKYTSQNGKVLININKQNSNLLIEVADTGIGIPKDQQTQIFGRLFRAKNAKEKLTEGTGLGLYIVKLSVEKLGGKIWFKSVENVGTTFYVAIPLKGLKKNSQSKLKS</sequence>
<dbReference type="AlphaFoldDB" id="A0A2M8KF53"/>
<dbReference type="Pfam" id="PF02518">
    <property type="entry name" value="HATPase_c"/>
    <property type="match status" value="1"/>
</dbReference>
<dbReference type="NCBIfam" id="TIGR00229">
    <property type="entry name" value="sensory_box"/>
    <property type="match status" value="1"/>
</dbReference>
<keyword evidence="10" id="KW-0902">Two-component regulatory system</keyword>
<comment type="catalytic activity">
    <reaction evidence="1">
        <text>ATP + protein L-histidine = ADP + protein N-phospho-L-histidine.</text>
        <dbReference type="EC" id="2.7.13.3"/>
    </reaction>
</comment>
<evidence type="ECO:0000256" key="2">
    <source>
        <dbReference type="ARBA" id="ARBA00004236"/>
    </source>
</evidence>
<evidence type="ECO:0000313" key="15">
    <source>
        <dbReference type="EMBL" id="PJE58551.1"/>
    </source>
</evidence>
<keyword evidence="9" id="KW-0067">ATP-binding</keyword>
<dbReference type="InterPro" id="IPR036097">
    <property type="entry name" value="HisK_dim/P_sf"/>
</dbReference>
<dbReference type="PANTHER" id="PTHR45453">
    <property type="entry name" value="PHOSPHATE REGULON SENSOR PROTEIN PHOR"/>
    <property type="match status" value="1"/>
</dbReference>
<dbReference type="SMART" id="SM00387">
    <property type="entry name" value="HATPase_c"/>
    <property type="match status" value="1"/>
</dbReference>
<gene>
    <name evidence="15" type="ORF">COU81_00110</name>
</gene>
<keyword evidence="7" id="KW-0547">Nucleotide-binding</keyword>
<dbReference type="SMART" id="SM00388">
    <property type="entry name" value="HisKA"/>
    <property type="match status" value="1"/>
</dbReference>
<dbReference type="SMART" id="SM00091">
    <property type="entry name" value="PAS"/>
    <property type="match status" value="1"/>
</dbReference>
<dbReference type="CDD" id="cd00130">
    <property type="entry name" value="PAS"/>
    <property type="match status" value="1"/>
</dbReference>
<dbReference type="InterPro" id="IPR036890">
    <property type="entry name" value="HATPase_C_sf"/>
</dbReference>
<organism evidence="15 16">
    <name type="scientific">Candidatus Portnoybacteria bacterium CG10_big_fil_rev_8_21_14_0_10_36_7</name>
    <dbReference type="NCBI Taxonomy" id="1974812"/>
    <lineage>
        <taxon>Bacteria</taxon>
        <taxon>Candidatus Portnoyibacteriota</taxon>
    </lineage>
</organism>
<dbReference type="GO" id="GO:0000155">
    <property type="term" value="F:phosphorelay sensor kinase activity"/>
    <property type="evidence" value="ECO:0007669"/>
    <property type="project" value="InterPro"/>
</dbReference>
<evidence type="ECO:0000256" key="9">
    <source>
        <dbReference type="ARBA" id="ARBA00022840"/>
    </source>
</evidence>
<dbReference type="SUPFAM" id="SSF47384">
    <property type="entry name" value="Homodimeric domain of signal transducing histidine kinase"/>
    <property type="match status" value="1"/>
</dbReference>
<dbReference type="InterPro" id="IPR003594">
    <property type="entry name" value="HATPase_dom"/>
</dbReference>
<accession>A0A2M8KF53</accession>
<dbReference type="EMBL" id="PFDW01000004">
    <property type="protein sequence ID" value="PJE58551.1"/>
    <property type="molecule type" value="Genomic_DNA"/>
</dbReference>
<dbReference type="InterPro" id="IPR035965">
    <property type="entry name" value="PAS-like_dom_sf"/>
</dbReference>
<comment type="subcellular location">
    <subcellularLocation>
        <location evidence="2">Cell membrane</location>
    </subcellularLocation>
</comment>
<dbReference type="Gene3D" id="3.30.565.10">
    <property type="entry name" value="Histidine kinase-like ATPase, C-terminal domain"/>
    <property type="match status" value="1"/>
</dbReference>
<dbReference type="Proteomes" id="UP000231450">
    <property type="component" value="Unassembled WGS sequence"/>
</dbReference>
<dbReference type="Gene3D" id="1.10.287.130">
    <property type="match status" value="1"/>
</dbReference>
<comment type="caution">
    <text evidence="15">The sequence shown here is derived from an EMBL/GenBank/DDBJ whole genome shotgun (WGS) entry which is preliminary data.</text>
</comment>
<dbReference type="GO" id="GO:0004721">
    <property type="term" value="F:phosphoprotein phosphatase activity"/>
    <property type="evidence" value="ECO:0007669"/>
    <property type="project" value="TreeGrafter"/>
</dbReference>